<evidence type="ECO:0000313" key="1">
    <source>
        <dbReference type="EMBL" id="KAH3801011.1"/>
    </source>
</evidence>
<proteinExistence type="predicted"/>
<dbReference type="EMBL" id="JAIWYP010000007">
    <property type="protein sequence ID" value="KAH3801011.1"/>
    <property type="molecule type" value="Genomic_DNA"/>
</dbReference>
<reference evidence="1" key="2">
    <citation type="submission" date="2020-11" db="EMBL/GenBank/DDBJ databases">
        <authorList>
            <person name="McCartney M.A."/>
            <person name="Auch B."/>
            <person name="Kono T."/>
            <person name="Mallez S."/>
            <person name="Becker A."/>
            <person name="Gohl D.M."/>
            <person name="Silverstein K.A.T."/>
            <person name="Koren S."/>
            <person name="Bechman K.B."/>
            <person name="Herman A."/>
            <person name="Abrahante J.E."/>
            <person name="Garbe J."/>
        </authorList>
    </citation>
    <scope>NUCLEOTIDE SEQUENCE</scope>
    <source>
        <strain evidence="1">Duluth1</strain>
        <tissue evidence="1">Whole animal</tissue>
    </source>
</reference>
<dbReference type="Proteomes" id="UP000828390">
    <property type="component" value="Unassembled WGS sequence"/>
</dbReference>
<sequence>MKSNPDVMSIMSHCHVVNAVLVPLIRNMCEVTSPGHAVSLSMFPCHICRDKLVTRAVDCEH</sequence>
<gene>
    <name evidence="1" type="ORF">DPMN_154655</name>
</gene>
<keyword evidence="2" id="KW-1185">Reference proteome</keyword>
<dbReference type="AlphaFoldDB" id="A0A9D4FQD1"/>
<accession>A0A9D4FQD1</accession>
<name>A0A9D4FQD1_DREPO</name>
<comment type="caution">
    <text evidence="1">The sequence shown here is derived from an EMBL/GenBank/DDBJ whole genome shotgun (WGS) entry which is preliminary data.</text>
</comment>
<organism evidence="1 2">
    <name type="scientific">Dreissena polymorpha</name>
    <name type="common">Zebra mussel</name>
    <name type="synonym">Mytilus polymorpha</name>
    <dbReference type="NCBI Taxonomy" id="45954"/>
    <lineage>
        <taxon>Eukaryota</taxon>
        <taxon>Metazoa</taxon>
        <taxon>Spiralia</taxon>
        <taxon>Lophotrochozoa</taxon>
        <taxon>Mollusca</taxon>
        <taxon>Bivalvia</taxon>
        <taxon>Autobranchia</taxon>
        <taxon>Heteroconchia</taxon>
        <taxon>Euheterodonta</taxon>
        <taxon>Imparidentia</taxon>
        <taxon>Neoheterodontei</taxon>
        <taxon>Myida</taxon>
        <taxon>Dreissenoidea</taxon>
        <taxon>Dreissenidae</taxon>
        <taxon>Dreissena</taxon>
    </lineage>
</organism>
<evidence type="ECO:0000313" key="2">
    <source>
        <dbReference type="Proteomes" id="UP000828390"/>
    </source>
</evidence>
<reference evidence="1" key="1">
    <citation type="journal article" date="2019" name="bioRxiv">
        <title>The Genome of the Zebra Mussel, Dreissena polymorpha: A Resource for Invasive Species Research.</title>
        <authorList>
            <person name="McCartney M.A."/>
            <person name="Auch B."/>
            <person name="Kono T."/>
            <person name="Mallez S."/>
            <person name="Zhang Y."/>
            <person name="Obille A."/>
            <person name="Becker A."/>
            <person name="Abrahante J.E."/>
            <person name="Garbe J."/>
            <person name="Badalamenti J.P."/>
            <person name="Herman A."/>
            <person name="Mangelson H."/>
            <person name="Liachko I."/>
            <person name="Sullivan S."/>
            <person name="Sone E.D."/>
            <person name="Koren S."/>
            <person name="Silverstein K.A.T."/>
            <person name="Beckman K.B."/>
            <person name="Gohl D.M."/>
        </authorList>
    </citation>
    <scope>NUCLEOTIDE SEQUENCE</scope>
    <source>
        <strain evidence="1">Duluth1</strain>
        <tissue evidence="1">Whole animal</tissue>
    </source>
</reference>
<protein>
    <submittedName>
        <fullName evidence="1">Uncharacterized protein</fullName>
    </submittedName>
</protein>